<dbReference type="Pfam" id="PF03548">
    <property type="entry name" value="LolA"/>
    <property type="match status" value="1"/>
</dbReference>
<dbReference type="AlphaFoldDB" id="D4DQM7"/>
<evidence type="ECO:0000256" key="5">
    <source>
        <dbReference type="ARBA" id="ARBA00022448"/>
    </source>
</evidence>
<dbReference type="Proteomes" id="UP000005536">
    <property type="component" value="Unassembled WGS sequence"/>
</dbReference>
<dbReference type="CDD" id="cd16325">
    <property type="entry name" value="LolA"/>
    <property type="match status" value="1"/>
</dbReference>
<keyword evidence="8 10" id="KW-0653">Protein transport</keyword>
<protein>
    <recommendedName>
        <fullName evidence="4 10">Outer-membrane lipoprotein carrier protein</fullName>
    </recommendedName>
</protein>
<keyword evidence="11" id="KW-0449">Lipoprotein</keyword>
<accession>D4DQM7</accession>
<dbReference type="PANTHER" id="PTHR35869:SF1">
    <property type="entry name" value="OUTER-MEMBRANE LIPOPROTEIN CARRIER PROTEIN"/>
    <property type="match status" value="1"/>
</dbReference>
<evidence type="ECO:0000256" key="7">
    <source>
        <dbReference type="ARBA" id="ARBA00022764"/>
    </source>
</evidence>
<evidence type="ECO:0000256" key="1">
    <source>
        <dbReference type="ARBA" id="ARBA00004418"/>
    </source>
</evidence>
<evidence type="ECO:0000256" key="2">
    <source>
        <dbReference type="ARBA" id="ARBA00007615"/>
    </source>
</evidence>
<dbReference type="EMBL" id="ADBF01000042">
    <property type="protein sequence ID" value="EFE49625.1"/>
    <property type="molecule type" value="Genomic_DNA"/>
</dbReference>
<gene>
    <name evidence="10 11" type="primary">lolA</name>
    <name evidence="11" type="ORF">NEIELOOT_01366</name>
</gene>
<comment type="similarity">
    <text evidence="2 10">Belongs to the LolA family.</text>
</comment>
<dbReference type="InterPro" id="IPR004564">
    <property type="entry name" value="OM_lipoprot_carrier_LolA-like"/>
</dbReference>
<dbReference type="Gene3D" id="2.50.20.10">
    <property type="entry name" value="Lipoprotein localisation LolA/LolB/LppX"/>
    <property type="match status" value="1"/>
</dbReference>
<comment type="caution">
    <text evidence="11">The sequence shown here is derived from an EMBL/GenBank/DDBJ whole genome shotgun (WGS) entry which is preliminary data.</text>
</comment>
<dbReference type="GO" id="GO:0044874">
    <property type="term" value="P:lipoprotein localization to outer membrane"/>
    <property type="evidence" value="ECO:0007669"/>
    <property type="project" value="UniProtKB-UniRule"/>
</dbReference>
<evidence type="ECO:0000256" key="3">
    <source>
        <dbReference type="ARBA" id="ARBA00011245"/>
    </source>
</evidence>
<dbReference type="GO" id="GO:0042953">
    <property type="term" value="P:lipoprotein transport"/>
    <property type="evidence" value="ECO:0007669"/>
    <property type="project" value="InterPro"/>
</dbReference>
<evidence type="ECO:0000313" key="11">
    <source>
        <dbReference type="EMBL" id="EFE49625.1"/>
    </source>
</evidence>
<keyword evidence="5 10" id="KW-0813">Transport</keyword>
<sequence length="208" mass="23521">MFNETDDLFEILRRRRVGLGNRRGAGGRNRRLEKIQCRCRRVERLVQPNREKQKKTQTSGGTFQIMRPGLFRWEYSKPYKQTIVGDGQHIWLYDVDLKQVTKSDQSQAIGDSPASILSDKNALDSSYSLKEDGSGDGIDYVLATPKKNNAGYQFIRIGFKGETLAAMELKDGFGNQTSIKFSNVNTHPNLSRGNFKFVPPKGVDVLSQ</sequence>
<evidence type="ECO:0000256" key="9">
    <source>
        <dbReference type="ARBA" id="ARBA00023186"/>
    </source>
</evidence>
<evidence type="ECO:0000313" key="12">
    <source>
        <dbReference type="Proteomes" id="UP000005536"/>
    </source>
</evidence>
<evidence type="ECO:0000256" key="6">
    <source>
        <dbReference type="ARBA" id="ARBA00022729"/>
    </source>
</evidence>
<evidence type="ECO:0000256" key="8">
    <source>
        <dbReference type="ARBA" id="ARBA00022927"/>
    </source>
</evidence>
<keyword evidence="9 10" id="KW-0143">Chaperone</keyword>
<dbReference type="SUPFAM" id="SSF89392">
    <property type="entry name" value="Prokaryotic lipoproteins and lipoprotein localization factors"/>
    <property type="match status" value="1"/>
</dbReference>
<comment type="function">
    <text evidence="10">Participates in the translocation of lipoproteins from the inner membrane to the outer membrane. Only forms a complex with a lipoprotein if the residue after the N-terminal Cys is not an aspartate (The Asp acts as a targeting signal to indicate that the lipoprotein should stay in the inner membrane).</text>
</comment>
<dbReference type="STRING" id="546263.NELON_03370"/>
<name>D4DQM7_NEIEG</name>
<keyword evidence="7 10" id="KW-0574">Periplasm</keyword>
<dbReference type="GO" id="GO:0042597">
    <property type="term" value="C:periplasmic space"/>
    <property type="evidence" value="ECO:0007669"/>
    <property type="project" value="UniProtKB-SubCell"/>
</dbReference>
<reference evidence="11 12" key="1">
    <citation type="submission" date="2010-02" db="EMBL/GenBank/DDBJ databases">
        <authorList>
            <person name="Weinstock G."/>
            <person name="Sodergren E."/>
            <person name="Clifton S."/>
            <person name="Fulton L."/>
            <person name="Fulton B."/>
            <person name="Courtney L."/>
            <person name="Fronick C."/>
            <person name="Harrison M."/>
            <person name="Strong C."/>
            <person name="Farmer C."/>
            <person name="Delahaunty K."/>
            <person name="Markovic C."/>
            <person name="Hall O."/>
            <person name="Minx P."/>
            <person name="Tomlinson C."/>
            <person name="Mitreva M."/>
            <person name="Nelson J."/>
            <person name="Hou S."/>
            <person name="Wollam A."/>
            <person name="Pepin K.H."/>
            <person name="Johnson M."/>
            <person name="Bhonagiri V."/>
            <person name="Zhang X."/>
            <person name="Suruliraj S."/>
            <person name="Warren W."/>
            <person name="Chinwalla A."/>
            <person name="Mardis E.R."/>
            <person name="Wilson R.K."/>
        </authorList>
    </citation>
    <scope>NUCLEOTIDE SEQUENCE [LARGE SCALE GENOMIC DNA]</scope>
    <source>
        <strain evidence="11 12">ATCC 29315</strain>
    </source>
</reference>
<evidence type="ECO:0000256" key="10">
    <source>
        <dbReference type="HAMAP-Rule" id="MF_00240"/>
    </source>
</evidence>
<comment type="subcellular location">
    <subcellularLocation>
        <location evidence="1 10">Periplasm</location>
    </subcellularLocation>
</comment>
<dbReference type="NCBIfam" id="TIGR00547">
    <property type="entry name" value="lolA"/>
    <property type="match status" value="1"/>
</dbReference>
<dbReference type="InterPro" id="IPR018323">
    <property type="entry name" value="OM_lipoprot_carrier_LolA_Pbac"/>
</dbReference>
<evidence type="ECO:0000256" key="4">
    <source>
        <dbReference type="ARBA" id="ARBA00014035"/>
    </source>
</evidence>
<comment type="subunit">
    <text evidence="3 10">Monomer.</text>
</comment>
<organism evidence="11 12">
    <name type="scientific">Neisseria elongata subsp. glycolytica ATCC 29315</name>
    <dbReference type="NCBI Taxonomy" id="546263"/>
    <lineage>
        <taxon>Bacteria</taxon>
        <taxon>Pseudomonadati</taxon>
        <taxon>Pseudomonadota</taxon>
        <taxon>Betaproteobacteria</taxon>
        <taxon>Neisseriales</taxon>
        <taxon>Neisseriaceae</taxon>
        <taxon>Neisseria</taxon>
    </lineage>
</organism>
<keyword evidence="6" id="KW-0732">Signal</keyword>
<dbReference type="HAMAP" id="MF_00240">
    <property type="entry name" value="LolA"/>
    <property type="match status" value="1"/>
</dbReference>
<proteinExistence type="inferred from homology"/>
<dbReference type="InterPro" id="IPR029046">
    <property type="entry name" value="LolA/LolB/LppX"/>
</dbReference>
<dbReference type="PANTHER" id="PTHR35869">
    <property type="entry name" value="OUTER-MEMBRANE LIPOPROTEIN CARRIER PROTEIN"/>
    <property type="match status" value="1"/>
</dbReference>